<dbReference type="Pfam" id="PF21787">
    <property type="entry name" value="TNP-like_RNaseH_N"/>
    <property type="match status" value="1"/>
</dbReference>
<evidence type="ECO:0000259" key="2">
    <source>
        <dbReference type="Pfam" id="PF21787"/>
    </source>
</evidence>
<protein>
    <submittedName>
        <fullName evidence="5">Transposable element P transposase</fullName>
    </submittedName>
</protein>
<dbReference type="InterPro" id="IPR048367">
    <property type="entry name" value="TNP-like_RNaseH_C"/>
</dbReference>
<comment type="caution">
    <text evidence="5">The sequence shown here is derived from an EMBL/GenBank/DDBJ whole genome shotgun (WGS) entry which is preliminary data.</text>
</comment>
<dbReference type="Pfam" id="PF21789">
    <property type="entry name" value="TNP-like_RNaseH_C"/>
    <property type="match status" value="1"/>
</dbReference>
<evidence type="ECO:0000259" key="3">
    <source>
        <dbReference type="Pfam" id="PF21788"/>
    </source>
</evidence>
<evidence type="ECO:0000256" key="1">
    <source>
        <dbReference type="SAM" id="Coils"/>
    </source>
</evidence>
<dbReference type="InterPro" id="IPR048365">
    <property type="entry name" value="TNP-like_RNaseH_N"/>
</dbReference>
<dbReference type="AlphaFoldDB" id="A0AAE1LFN6"/>
<evidence type="ECO:0000313" key="5">
    <source>
        <dbReference type="EMBL" id="KAK3916402.1"/>
    </source>
</evidence>
<keyword evidence="1" id="KW-0175">Coiled coil</keyword>
<dbReference type="InterPro" id="IPR048366">
    <property type="entry name" value="TNP-like_GBD"/>
</dbReference>
<evidence type="ECO:0000259" key="4">
    <source>
        <dbReference type="Pfam" id="PF21789"/>
    </source>
</evidence>
<organism evidence="5 6">
    <name type="scientific">Frankliniella fusca</name>
    <dbReference type="NCBI Taxonomy" id="407009"/>
    <lineage>
        <taxon>Eukaryota</taxon>
        <taxon>Metazoa</taxon>
        <taxon>Ecdysozoa</taxon>
        <taxon>Arthropoda</taxon>
        <taxon>Hexapoda</taxon>
        <taxon>Insecta</taxon>
        <taxon>Pterygota</taxon>
        <taxon>Neoptera</taxon>
        <taxon>Paraneoptera</taxon>
        <taxon>Thysanoptera</taxon>
        <taxon>Terebrantia</taxon>
        <taxon>Thripoidea</taxon>
        <taxon>Thripidae</taxon>
        <taxon>Frankliniella</taxon>
    </lineage>
</organism>
<feature type="domain" description="Transposable element P transposase-like RNase H" evidence="2">
    <location>
        <begin position="224"/>
        <end position="373"/>
    </location>
</feature>
<dbReference type="Pfam" id="PF21788">
    <property type="entry name" value="TNP-like_GBD"/>
    <property type="match status" value="1"/>
</dbReference>
<keyword evidence="6" id="KW-1185">Reference proteome</keyword>
<reference evidence="5" key="1">
    <citation type="submission" date="2021-07" db="EMBL/GenBank/DDBJ databases">
        <authorList>
            <person name="Catto M.A."/>
            <person name="Jacobson A."/>
            <person name="Kennedy G."/>
            <person name="Labadie P."/>
            <person name="Hunt B.G."/>
            <person name="Srinivasan R."/>
        </authorList>
    </citation>
    <scope>NUCLEOTIDE SEQUENCE</scope>
    <source>
        <strain evidence="5">PL_HMW_Pooled</strain>
        <tissue evidence="5">Head</tissue>
    </source>
</reference>
<dbReference type="Proteomes" id="UP001219518">
    <property type="component" value="Unassembled WGS sequence"/>
</dbReference>
<evidence type="ECO:0000313" key="6">
    <source>
        <dbReference type="Proteomes" id="UP001219518"/>
    </source>
</evidence>
<feature type="domain" description="Transposable element P transposase-like RNase H C-terminal" evidence="4">
    <location>
        <begin position="614"/>
        <end position="636"/>
    </location>
</feature>
<feature type="coiled-coil region" evidence="1">
    <location>
        <begin position="104"/>
        <end position="141"/>
    </location>
</feature>
<name>A0AAE1LFN6_9NEOP</name>
<gene>
    <name evidence="5" type="ORF">KUF71_006196</name>
</gene>
<dbReference type="EMBL" id="JAHWGI010000525">
    <property type="protein sequence ID" value="KAK3916402.1"/>
    <property type="molecule type" value="Genomic_DNA"/>
</dbReference>
<proteinExistence type="predicted"/>
<reference evidence="5" key="2">
    <citation type="journal article" date="2023" name="BMC Genomics">
        <title>Pest status, molecular evolution, and epigenetic factors derived from the genome assembly of Frankliniella fusca, a thysanopteran phytovirus vector.</title>
        <authorList>
            <person name="Catto M.A."/>
            <person name="Labadie P.E."/>
            <person name="Jacobson A.L."/>
            <person name="Kennedy G.G."/>
            <person name="Srinivasan R."/>
            <person name="Hunt B.G."/>
        </authorList>
    </citation>
    <scope>NUCLEOTIDE SEQUENCE</scope>
    <source>
        <strain evidence="5">PL_HMW_Pooled</strain>
    </source>
</reference>
<sequence length="685" mass="79812">MYLSSLPDEIQKSNTCSGVRQYECLWRNSKGHIDTILFEETPCFRSLECLLFVNSYSDKRCGKCQAELRNFRKIMLRKEERIDKNASAESAKVLNKFLSPEELKEKAERLRKSKRQEKKRADRLKERLEKNKIKLDEYSHNDLLQIFMENQHKLTPEQRQFWEAQVNALKVKNKKNIHWDPVMIRLALHWQHQLGNTGYDSLRKFISLPCTRRLYDYSHVYKSKEGCQEEFLRDVKKLVEKSGTEKHFKYVNLMFDEMHIRSGLVISRSTGELIGYTNLSEVEVVLKRLTDKDAGVSANYRPSLAKKVLVYLAKGITSSVSDVVAVYTTDDSLLASQLYSRTWEVVYFLECADIHVLSLTFDGAPTNIKFIQMHGKYNEHDAFLYATNNLAAEEKRPIYFIVDPPHLLKTCRNCLANSFCHKKCRKLWKNGEEMSWEVFVQIYEFSKTMKFCDTKPTKAHIKLTSFSCMKVIYAVQIFSASVANFLEKYKTHETFQKYQINELVKFIRLMNRFFDCMNAKVSNKGSSKKKSSDTLPYSNVNDERFHFLTGEFLQYFDDWEEDVKKRLGFTKKEKQRMNLSHQFLHAIRITVHSFVSAIRFMINIGATEVNGQDFNQDLLEQYFSTMRAAGGANNNPGERQVHLTRAKIHAIGQQGVTTTKGNTLVQKRDCSLDSSPLPALKRTRK</sequence>
<accession>A0AAE1LFN6</accession>
<feature type="domain" description="Transposable element P transposase-like GTP-binding insertion" evidence="3">
    <location>
        <begin position="406"/>
        <end position="525"/>
    </location>
</feature>